<dbReference type="SUPFAM" id="SSF51679">
    <property type="entry name" value="Bacterial luciferase-like"/>
    <property type="match status" value="1"/>
</dbReference>
<dbReference type="EMBL" id="CP027668">
    <property type="protein sequence ID" value="AVO44338.1"/>
    <property type="molecule type" value="Genomic_DNA"/>
</dbReference>
<dbReference type="GO" id="GO:0005829">
    <property type="term" value="C:cytosol"/>
    <property type="evidence" value="ECO:0007669"/>
    <property type="project" value="TreeGrafter"/>
</dbReference>
<dbReference type="OrthoDB" id="7816697at2"/>
<dbReference type="KEGG" id="phr:C6569_04270"/>
<feature type="domain" description="Luciferase-like" evidence="1">
    <location>
        <begin position="13"/>
        <end position="291"/>
    </location>
</feature>
<accession>A0A2S0N866</accession>
<proteinExistence type="predicted"/>
<dbReference type="InterPro" id="IPR036661">
    <property type="entry name" value="Luciferase-like_sf"/>
</dbReference>
<evidence type="ECO:0000313" key="2">
    <source>
        <dbReference type="EMBL" id="AVO44338.1"/>
    </source>
</evidence>
<evidence type="ECO:0000259" key="1">
    <source>
        <dbReference type="Pfam" id="PF00296"/>
    </source>
</evidence>
<gene>
    <name evidence="2" type="ORF">C6569_04270</name>
</gene>
<dbReference type="PANTHER" id="PTHR30137:SF6">
    <property type="entry name" value="LUCIFERASE-LIKE MONOOXYGENASE"/>
    <property type="match status" value="1"/>
</dbReference>
<dbReference type="PANTHER" id="PTHR30137">
    <property type="entry name" value="LUCIFERASE-LIKE MONOOXYGENASE"/>
    <property type="match status" value="1"/>
</dbReference>
<keyword evidence="3" id="KW-1185">Reference proteome</keyword>
<evidence type="ECO:0000313" key="3">
    <source>
        <dbReference type="Proteomes" id="UP000237889"/>
    </source>
</evidence>
<dbReference type="InterPro" id="IPR011251">
    <property type="entry name" value="Luciferase-like_dom"/>
</dbReference>
<protein>
    <submittedName>
        <fullName evidence="2">LLM class flavin-dependent oxidoreductase</fullName>
    </submittedName>
</protein>
<dbReference type="Proteomes" id="UP000237889">
    <property type="component" value="Chromosome"/>
</dbReference>
<name>A0A2S0N866_9HYPH</name>
<dbReference type="Pfam" id="PF00296">
    <property type="entry name" value="Bac_luciferase"/>
    <property type="match status" value="1"/>
</dbReference>
<dbReference type="AlphaFoldDB" id="A0A2S0N866"/>
<reference evidence="2 3" key="1">
    <citation type="submission" date="2018-03" db="EMBL/GenBank/DDBJ databases">
        <title>Genome sequencing of Phreatobacter sp.</title>
        <authorList>
            <person name="Kim S.-J."/>
            <person name="Heo J."/>
            <person name="Kwon S.-W."/>
        </authorList>
    </citation>
    <scope>NUCLEOTIDE SEQUENCE [LARGE SCALE GENOMIC DNA]</scope>
    <source>
        <strain evidence="2 3">S-12</strain>
    </source>
</reference>
<organism evidence="2 3">
    <name type="scientific">Phreatobacter cathodiphilus</name>
    <dbReference type="NCBI Taxonomy" id="1868589"/>
    <lineage>
        <taxon>Bacteria</taxon>
        <taxon>Pseudomonadati</taxon>
        <taxon>Pseudomonadota</taxon>
        <taxon>Alphaproteobacteria</taxon>
        <taxon>Hyphomicrobiales</taxon>
        <taxon>Phreatobacteraceae</taxon>
        <taxon>Phreatobacter</taxon>
    </lineage>
</organism>
<dbReference type="Gene3D" id="3.20.20.30">
    <property type="entry name" value="Luciferase-like domain"/>
    <property type="match status" value="1"/>
</dbReference>
<dbReference type="GO" id="GO:0016705">
    <property type="term" value="F:oxidoreductase activity, acting on paired donors, with incorporation or reduction of molecular oxygen"/>
    <property type="evidence" value="ECO:0007669"/>
    <property type="project" value="InterPro"/>
</dbReference>
<sequence length="332" mass="36053">MRIDLAGWTREATEMDHRAFLALFEEADRLGFDGVWFSEFHFHRPRIAYPSPHLLAAAIFARTERLRVGTSILVLPLHHPLLLAEEICQLDHQSGGRIDVGIGRGTAPETFATVGIPLQAARERFEAGFALLRQALATGSAASHEGPWSFGETPVGPRPVQHPHPPIHVAGSTPETLGFAVANALPLLFSLEPPEGRQLAVLRDLAPEETLRPLLARSSLSRYVVIGPNRDAAAGLLDPLLAGLEERRRHFARQQGRSPVTVDRETLLAERFLWGSPEDCTTAIRSLAARTGIGALRCVFNGNGCLGPDATLAAMRLFAREVLPALKSPPGS</sequence>
<dbReference type="InterPro" id="IPR050766">
    <property type="entry name" value="Bact_Lucif_Oxidored"/>
</dbReference>